<accession>A0AA39XAQ8</accession>
<keyword evidence="10" id="KW-1185">Reference proteome</keyword>
<dbReference type="InterPro" id="IPR036864">
    <property type="entry name" value="Zn2-C6_fun-type_DNA-bd_sf"/>
</dbReference>
<dbReference type="GO" id="GO:0000976">
    <property type="term" value="F:transcription cis-regulatory region binding"/>
    <property type="evidence" value="ECO:0007669"/>
    <property type="project" value="TreeGrafter"/>
</dbReference>
<gene>
    <name evidence="9" type="ORF">B0T17DRAFT_215703</name>
</gene>
<feature type="region of interest" description="Disordered" evidence="7">
    <location>
        <begin position="117"/>
        <end position="170"/>
    </location>
</feature>
<dbReference type="InterPro" id="IPR051089">
    <property type="entry name" value="prtT"/>
</dbReference>
<dbReference type="InterPro" id="IPR001138">
    <property type="entry name" value="Zn2Cys6_DnaBD"/>
</dbReference>
<comment type="caution">
    <text evidence="9">The sequence shown here is derived from an EMBL/GenBank/DDBJ whole genome shotgun (WGS) entry which is preliminary data.</text>
</comment>
<organism evidence="9 10">
    <name type="scientific">Bombardia bombarda</name>
    <dbReference type="NCBI Taxonomy" id="252184"/>
    <lineage>
        <taxon>Eukaryota</taxon>
        <taxon>Fungi</taxon>
        <taxon>Dikarya</taxon>
        <taxon>Ascomycota</taxon>
        <taxon>Pezizomycotina</taxon>
        <taxon>Sordariomycetes</taxon>
        <taxon>Sordariomycetidae</taxon>
        <taxon>Sordariales</taxon>
        <taxon>Lasiosphaeriaceae</taxon>
        <taxon>Bombardia</taxon>
    </lineage>
</organism>
<reference evidence="9" key="1">
    <citation type="submission" date="2023-06" db="EMBL/GenBank/DDBJ databases">
        <title>Genome-scale phylogeny and comparative genomics of the fungal order Sordariales.</title>
        <authorList>
            <consortium name="Lawrence Berkeley National Laboratory"/>
            <person name="Hensen N."/>
            <person name="Bonometti L."/>
            <person name="Westerberg I."/>
            <person name="Brannstrom I.O."/>
            <person name="Guillou S."/>
            <person name="Cros-Aarteil S."/>
            <person name="Calhoun S."/>
            <person name="Haridas S."/>
            <person name="Kuo A."/>
            <person name="Mondo S."/>
            <person name="Pangilinan J."/>
            <person name="Riley R."/>
            <person name="LaButti K."/>
            <person name="Andreopoulos B."/>
            <person name="Lipzen A."/>
            <person name="Chen C."/>
            <person name="Yanf M."/>
            <person name="Daum C."/>
            <person name="Ng V."/>
            <person name="Clum A."/>
            <person name="Steindorff A."/>
            <person name="Ohm R."/>
            <person name="Martin F."/>
            <person name="Silar P."/>
            <person name="Natvig D."/>
            <person name="Lalanne C."/>
            <person name="Gautier V."/>
            <person name="Ament-velasquez S.L."/>
            <person name="Kruys A."/>
            <person name="Hutchinson M.I."/>
            <person name="Powell A.J."/>
            <person name="Barry K."/>
            <person name="Miller A.N."/>
            <person name="Grigoriev I.V."/>
            <person name="Debuchy R."/>
            <person name="Gladieux P."/>
            <person name="Thoren M.H."/>
            <person name="Johannesson H."/>
        </authorList>
    </citation>
    <scope>NUCLEOTIDE SEQUENCE</scope>
    <source>
        <strain evidence="9">SMH3391-2</strain>
    </source>
</reference>
<keyword evidence="3" id="KW-0805">Transcription regulation</keyword>
<name>A0AA39XAQ8_9PEZI</name>
<dbReference type="PROSITE" id="PS00463">
    <property type="entry name" value="ZN2_CY6_FUNGAL_1"/>
    <property type="match status" value="1"/>
</dbReference>
<feature type="domain" description="Zn(2)-C6 fungal-type" evidence="8">
    <location>
        <begin position="17"/>
        <end position="49"/>
    </location>
</feature>
<evidence type="ECO:0000256" key="2">
    <source>
        <dbReference type="ARBA" id="ARBA00022723"/>
    </source>
</evidence>
<keyword evidence="4" id="KW-0238">DNA-binding</keyword>
<evidence type="ECO:0000256" key="4">
    <source>
        <dbReference type="ARBA" id="ARBA00023125"/>
    </source>
</evidence>
<dbReference type="EMBL" id="JAULSR010000002">
    <property type="protein sequence ID" value="KAK0630221.1"/>
    <property type="molecule type" value="Genomic_DNA"/>
</dbReference>
<sequence length="803" mass="88643">MEQESLRSRNHAKYGAACAPCASAKAKCIRSNNSRGTKCDRCERLFKDCMNQIHRPRKKRAIRPSKTAQLEQRLNGLVNLLKASGELRDVQTSDASSITPPEADSTFEECYCLTQDYDAPQSGTSSRRRPSSSPDEGDDEYGDDDDDNDNGDDRHAIDPELLDGDGPISIPKNYNSYAPRSCICRPPDGEIPIPHEQPGESFLTLYQTELSPLFPFVIIPVGTSDEELQASRPFLYSAIKMVTTITNMRSMRAQMYRLVRHVSEHMLLRSERSLDLLQGIIVMLGWYQHHCLIHAQLNNLVHLAASLVGDLGLGRQPRPQEKMGMMTMYWDEPAPRTNEEKRALLGVWYLTSCISLGFGKIEPMKYSPYVQQCQRELRESREYDTDVVLVHIIQVQHLMEKISRVNARDDLTEDPTGISRAPASAYTSAFQCELENIKSSLSKSSRNNKFIMAHIHSATMRLYEPPVPDASLLSKLYKDMASLDENAPSALDIFYRASKGIKDWFDHWFTIPVSSYFYLPMPMCCQLIYAVFMISRWAQLVSPLRPSPTKEVTAPSATVALPGYSRACGYGVGPPPAFSSRACDYGVAPPPNFGTSPPIDLRLLPQPEGKPPRPFDPRLAVIIAKFKEQVNTQSALRIDVTGVFTQLSANCQQASVDMMSIEGSGPENNIWDLSAKKLTLVHRKLERWAEIVAQGGGTEGANGSDATIGEQTGREDGRGRDNGGDAAVQGAAVLSGGGPETMGGLHIAGGVQHGSHPSVNGNSAENSEPCNDIWSTDVMAGLNPYMWYYGLGDFTSIVEGGGF</sequence>
<evidence type="ECO:0000256" key="6">
    <source>
        <dbReference type="ARBA" id="ARBA00023242"/>
    </source>
</evidence>
<feature type="region of interest" description="Disordered" evidence="7">
    <location>
        <begin position="695"/>
        <end position="768"/>
    </location>
</feature>
<keyword evidence="2" id="KW-0479">Metal-binding</keyword>
<dbReference type="AlphaFoldDB" id="A0AA39XAQ8"/>
<dbReference type="GO" id="GO:0006351">
    <property type="term" value="P:DNA-templated transcription"/>
    <property type="evidence" value="ECO:0007669"/>
    <property type="project" value="InterPro"/>
</dbReference>
<dbReference type="PANTHER" id="PTHR31845:SF10">
    <property type="entry name" value="ZN(II)2CYS6 TRANSCRIPTION FACTOR (EUROFUNG)"/>
    <property type="match status" value="1"/>
</dbReference>
<dbReference type="PANTHER" id="PTHR31845">
    <property type="entry name" value="FINGER DOMAIN PROTEIN, PUTATIVE-RELATED"/>
    <property type="match status" value="1"/>
</dbReference>
<evidence type="ECO:0000259" key="8">
    <source>
        <dbReference type="PROSITE" id="PS00463"/>
    </source>
</evidence>
<feature type="compositionally biased region" description="Basic and acidic residues" evidence="7">
    <location>
        <begin position="712"/>
        <end position="723"/>
    </location>
</feature>
<feature type="compositionally biased region" description="Polar residues" evidence="7">
    <location>
        <begin position="755"/>
        <end position="768"/>
    </location>
</feature>
<evidence type="ECO:0000256" key="5">
    <source>
        <dbReference type="ARBA" id="ARBA00023163"/>
    </source>
</evidence>
<evidence type="ECO:0000256" key="7">
    <source>
        <dbReference type="SAM" id="MobiDB-lite"/>
    </source>
</evidence>
<evidence type="ECO:0000313" key="10">
    <source>
        <dbReference type="Proteomes" id="UP001174934"/>
    </source>
</evidence>
<evidence type="ECO:0000256" key="3">
    <source>
        <dbReference type="ARBA" id="ARBA00023015"/>
    </source>
</evidence>
<dbReference type="GO" id="GO:0008270">
    <property type="term" value="F:zinc ion binding"/>
    <property type="evidence" value="ECO:0007669"/>
    <property type="project" value="InterPro"/>
</dbReference>
<evidence type="ECO:0000313" key="9">
    <source>
        <dbReference type="EMBL" id="KAK0630221.1"/>
    </source>
</evidence>
<keyword evidence="5" id="KW-0804">Transcription</keyword>
<dbReference type="Gene3D" id="4.10.240.10">
    <property type="entry name" value="Zn(2)-C6 fungal-type DNA-binding domain"/>
    <property type="match status" value="1"/>
</dbReference>
<dbReference type="GO" id="GO:0000981">
    <property type="term" value="F:DNA-binding transcription factor activity, RNA polymerase II-specific"/>
    <property type="evidence" value="ECO:0007669"/>
    <property type="project" value="InterPro"/>
</dbReference>
<keyword evidence="6" id="KW-0539">Nucleus</keyword>
<feature type="compositionally biased region" description="Acidic residues" evidence="7">
    <location>
        <begin position="135"/>
        <end position="150"/>
    </location>
</feature>
<evidence type="ECO:0000256" key="1">
    <source>
        <dbReference type="ARBA" id="ARBA00004123"/>
    </source>
</evidence>
<dbReference type="Pfam" id="PF04082">
    <property type="entry name" value="Fungal_trans"/>
    <property type="match status" value="1"/>
</dbReference>
<dbReference type="InterPro" id="IPR007219">
    <property type="entry name" value="XnlR_reg_dom"/>
</dbReference>
<protein>
    <recommendedName>
        <fullName evidence="8">Zn(2)-C6 fungal-type domain-containing protein</fullName>
    </recommendedName>
</protein>
<proteinExistence type="predicted"/>
<dbReference type="GO" id="GO:0005634">
    <property type="term" value="C:nucleus"/>
    <property type="evidence" value="ECO:0007669"/>
    <property type="project" value="UniProtKB-SubCell"/>
</dbReference>
<dbReference type="Proteomes" id="UP001174934">
    <property type="component" value="Unassembled WGS sequence"/>
</dbReference>
<comment type="subcellular location">
    <subcellularLocation>
        <location evidence="1">Nucleus</location>
    </subcellularLocation>
</comment>